<comment type="subcellular location">
    <subcellularLocation>
        <location evidence="2">Cytoplasm</location>
    </subcellularLocation>
    <subcellularLocation>
        <location evidence="1">Nucleus</location>
    </subcellularLocation>
</comment>
<gene>
    <name evidence="9" type="ORF">Rsub_00637</name>
</gene>
<dbReference type="FunCoup" id="A0A2V0NSW3">
    <property type="interactions" value="2263"/>
</dbReference>
<keyword evidence="10" id="KW-1185">Reference proteome</keyword>
<evidence type="ECO:0000259" key="8">
    <source>
        <dbReference type="PROSITE" id="PS50166"/>
    </source>
</evidence>
<dbReference type="InterPro" id="IPR011989">
    <property type="entry name" value="ARM-like"/>
</dbReference>
<dbReference type="EMBL" id="BDRX01000002">
    <property type="protein sequence ID" value="GBF87925.1"/>
    <property type="molecule type" value="Genomic_DNA"/>
</dbReference>
<dbReference type="AlphaFoldDB" id="A0A2V0NSW3"/>
<proteinExistence type="predicted"/>
<protein>
    <submittedName>
        <fullName evidence="9">Importin-like protein</fullName>
    </submittedName>
</protein>
<evidence type="ECO:0000256" key="3">
    <source>
        <dbReference type="ARBA" id="ARBA00022448"/>
    </source>
</evidence>
<evidence type="ECO:0000256" key="1">
    <source>
        <dbReference type="ARBA" id="ARBA00004123"/>
    </source>
</evidence>
<evidence type="ECO:0000256" key="5">
    <source>
        <dbReference type="ARBA" id="ARBA00022927"/>
    </source>
</evidence>
<dbReference type="InParanoid" id="A0A2V0NSW3"/>
<dbReference type="PANTHER" id="PTHR10997">
    <property type="entry name" value="IMPORTIN-7, 8, 11"/>
    <property type="match status" value="1"/>
</dbReference>
<accession>A0A2V0NSW3</accession>
<dbReference type="InterPro" id="IPR001494">
    <property type="entry name" value="Importin-beta_N"/>
</dbReference>
<evidence type="ECO:0000313" key="10">
    <source>
        <dbReference type="Proteomes" id="UP000247498"/>
    </source>
</evidence>
<keyword evidence="5" id="KW-0653">Protein transport</keyword>
<dbReference type="Gene3D" id="1.25.10.10">
    <property type="entry name" value="Leucine-rich Repeat Variant"/>
    <property type="match status" value="1"/>
</dbReference>
<reference evidence="9 10" key="1">
    <citation type="journal article" date="2018" name="Sci. Rep.">
        <title>Raphidocelis subcapitata (=Pseudokirchneriella subcapitata) provides an insight into genome evolution and environmental adaptations in the Sphaeropleales.</title>
        <authorList>
            <person name="Suzuki S."/>
            <person name="Yamaguchi H."/>
            <person name="Nakajima N."/>
            <person name="Kawachi M."/>
        </authorList>
    </citation>
    <scope>NUCLEOTIDE SEQUENCE [LARGE SCALE GENOMIC DNA]</scope>
    <source>
        <strain evidence="9 10">NIES-35</strain>
    </source>
</reference>
<evidence type="ECO:0000313" key="9">
    <source>
        <dbReference type="EMBL" id="GBF87925.1"/>
    </source>
</evidence>
<organism evidence="9 10">
    <name type="scientific">Raphidocelis subcapitata</name>
    <dbReference type="NCBI Taxonomy" id="307507"/>
    <lineage>
        <taxon>Eukaryota</taxon>
        <taxon>Viridiplantae</taxon>
        <taxon>Chlorophyta</taxon>
        <taxon>core chlorophytes</taxon>
        <taxon>Chlorophyceae</taxon>
        <taxon>CS clade</taxon>
        <taxon>Sphaeropleales</taxon>
        <taxon>Selenastraceae</taxon>
        <taxon>Raphidocelis</taxon>
    </lineage>
</organism>
<name>A0A2V0NSW3_9CHLO</name>
<feature type="compositionally biased region" description="Acidic residues" evidence="7">
    <location>
        <begin position="930"/>
        <end position="951"/>
    </location>
</feature>
<dbReference type="GO" id="GO:0006606">
    <property type="term" value="P:protein import into nucleus"/>
    <property type="evidence" value="ECO:0007669"/>
    <property type="project" value="TreeGrafter"/>
</dbReference>
<dbReference type="InterPro" id="IPR016024">
    <property type="entry name" value="ARM-type_fold"/>
</dbReference>
<feature type="compositionally biased region" description="Low complexity" evidence="7">
    <location>
        <begin position="917"/>
        <end position="926"/>
    </location>
</feature>
<dbReference type="OrthoDB" id="760868at2759"/>
<dbReference type="SUPFAM" id="SSF48371">
    <property type="entry name" value="ARM repeat"/>
    <property type="match status" value="1"/>
</dbReference>
<dbReference type="PROSITE" id="PS50166">
    <property type="entry name" value="IMPORTIN_B_NT"/>
    <property type="match status" value="1"/>
</dbReference>
<feature type="region of interest" description="Disordered" evidence="7">
    <location>
        <begin position="917"/>
        <end position="995"/>
    </location>
</feature>
<comment type="caution">
    <text evidence="9">The sequence shown here is derived from an EMBL/GenBank/DDBJ whole genome shotgun (WGS) entry which is preliminary data.</text>
</comment>
<dbReference type="Proteomes" id="UP000247498">
    <property type="component" value="Unassembled WGS sequence"/>
</dbReference>
<feature type="compositionally biased region" description="Acidic residues" evidence="7">
    <location>
        <begin position="969"/>
        <end position="987"/>
    </location>
</feature>
<evidence type="ECO:0000256" key="2">
    <source>
        <dbReference type="ARBA" id="ARBA00004496"/>
    </source>
</evidence>
<dbReference type="PANTHER" id="PTHR10997:SF18">
    <property type="entry name" value="D-IMPORTIN 7_RANBP7"/>
    <property type="match status" value="1"/>
</dbReference>
<dbReference type="STRING" id="307507.A0A2V0NSW3"/>
<evidence type="ECO:0000256" key="4">
    <source>
        <dbReference type="ARBA" id="ARBA00022490"/>
    </source>
</evidence>
<keyword evidence="4" id="KW-0963">Cytoplasm</keyword>
<dbReference type="GO" id="GO:0031267">
    <property type="term" value="F:small GTPase binding"/>
    <property type="evidence" value="ECO:0007669"/>
    <property type="project" value="InterPro"/>
</dbReference>
<feature type="domain" description="Importin N-terminal" evidence="8">
    <location>
        <begin position="24"/>
        <end position="99"/>
    </location>
</feature>
<sequence>MDIPQLVGVLQGALSQEENQRKAAEALLQQHEGDRGQVVSLLRIAAEPSVDLGVRHIAAITFKNAIKRRWDPEKDGAYAPLAPEDKAVVRDNMLEALLRCPHMIQSQMGEVFKSLVYSDFPESWPGLLEAVYGHLTSHDELRVHGGLVALRFLARKYEFRDEEERGPLTAIINTTFPALLPILHAVLANPSAGAAVGLSPSHYVKLILKVFWSATFMGIPDALARDDQFQGWMGGVHDVLRRQMPAGQAPADPEDRAKWPWVKAQKWALHVAYRLYTRYANPARCDAGNDTDFAKRFAVEASPRFLEDVLALLHPLASGGWLAPRCTNLALQFVTAAVEEKAGYAALKPHLDGLLLHVVLPLLAFNDEDAELWAEDPAEFVRKGYDILEDMYSPRTAAQNLLLVVSQKKRKAHLPALMAHIAAVLSAHDAAARAAAAAGHPGRVPPEVARAMDGALLAIGTCGDALKTKAPYRDNVEAMLTQYVAPCFDSACGHLRAKACWVSKEFCDYAGFSGGEGESGRGPQFCGLFERVMRALSDAELPVRVDAVVALRSFVEELADLDVLRPVLPGLLDAVFALMAEVDNEDLVFTLEGIVEKFGDGIAPYAAGLARSLAAAFWKYVNATEGDGDDDDADTAAMAAFGCIRTLNALLDSVSTLTELLPQLEEALFPIMFEMTSSRGQDVFEEVMDMASYFTYFMTPLPQRLWTLWPRIHDCLVEWAVDYWDNILPPLDNLISRDTATFLGSTNPNYQESVFQLVSHSLAGDFSDIDVVAAPKLMEVVLAHCPRGSVDRWVEPYVSLAWQRLQRTTRRPLKDQLVVLVAVALHYDAPLTLAALHRLGAVGALLGGWHDLIVARRPSGRKPAHFRQQRLKKLASLGLVALLAAPDEALGPQLVAGLPQVLRGAVTVLSDLRAQQEEAAAQLAEGSGSGEEDEEDDDDDNSEGPLEVEDDQYLKKLQRAARDILGGGDGDEEDDDGEDDWSDEEEACSTPLEEVDPYAHLLEALVAMRAHAPARYAAVVASADAALQASLQALQSHAESERQRRLVQQQQQQQVVDAS</sequence>
<dbReference type="GO" id="GO:0005635">
    <property type="term" value="C:nuclear envelope"/>
    <property type="evidence" value="ECO:0007669"/>
    <property type="project" value="TreeGrafter"/>
</dbReference>
<keyword evidence="3" id="KW-0813">Transport</keyword>
<evidence type="ECO:0000256" key="6">
    <source>
        <dbReference type="ARBA" id="ARBA00023242"/>
    </source>
</evidence>
<dbReference type="SMART" id="SM00913">
    <property type="entry name" value="IBN_N"/>
    <property type="match status" value="1"/>
</dbReference>
<dbReference type="Pfam" id="PF03810">
    <property type="entry name" value="IBN_N"/>
    <property type="match status" value="1"/>
</dbReference>
<dbReference type="GO" id="GO:0005829">
    <property type="term" value="C:cytosol"/>
    <property type="evidence" value="ECO:0007669"/>
    <property type="project" value="TreeGrafter"/>
</dbReference>
<keyword evidence="6" id="KW-0539">Nucleus</keyword>
<evidence type="ECO:0000256" key="7">
    <source>
        <dbReference type="SAM" id="MobiDB-lite"/>
    </source>
</evidence>